<protein>
    <submittedName>
        <fullName evidence="2">5-deoxy-glucuronate isomerase</fullName>
    </submittedName>
</protein>
<accession>A0A376FN16</accession>
<feature type="region of interest" description="Disordered" evidence="1">
    <location>
        <begin position="1"/>
        <end position="32"/>
    </location>
</feature>
<sequence>MSRLLSRWQQPNAEGRTQSVTPESAGWGVRRL</sequence>
<keyword evidence="2" id="KW-0413">Isomerase</keyword>
<dbReference type="Proteomes" id="UP000255163">
    <property type="component" value="Unassembled WGS sequence"/>
</dbReference>
<dbReference type="AlphaFoldDB" id="A0A376FN16"/>
<name>A0A376FN16_ENTAS</name>
<dbReference type="GO" id="GO:0016853">
    <property type="term" value="F:isomerase activity"/>
    <property type="evidence" value="ECO:0007669"/>
    <property type="project" value="UniProtKB-KW"/>
</dbReference>
<feature type="compositionally biased region" description="Polar residues" evidence="1">
    <location>
        <begin position="7"/>
        <end position="22"/>
    </location>
</feature>
<evidence type="ECO:0000256" key="1">
    <source>
        <dbReference type="SAM" id="MobiDB-lite"/>
    </source>
</evidence>
<reference evidence="2 3" key="1">
    <citation type="submission" date="2018-06" db="EMBL/GenBank/DDBJ databases">
        <authorList>
            <consortium name="Pathogen Informatics"/>
            <person name="Doyle S."/>
        </authorList>
    </citation>
    <scope>NUCLEOTIDE SEQUENCE [LARGE SCALE GENOMIC DNA]</scope>
    <source>
        <strain evidence="2 3">NCTC12123</strain>
    </source>
</reference>
<evidence type="ECO:0000313" key="2">
    <source>
        <dbReference type="EMBL" id="STD26620.1"/>
    </source>
</evidence>
<evidence type="ECO:0000313" key="3">
    <source>
        <dbReference type="Proteomes" id="UP000255163"/>
    </source>
</evidence>
<organism evidence="2 3">
    <name type="scientific">Enterobacter asburiae</name>
    <dbReference type="NCBI Taxonomy" id="61645"/>
    <lineage>
        <taxon>Bacteria</taxon>
        <taxon>Pseudomonadati</taxon>
        <taxon>Pseudomonadota</taxon>
        <taxon>Gammaproteobacteria</taxon>
        <taxon>Enterobacterales</taxon>
        <taxon>Enterobacteriaceae</taxon>
        <taxon>Enterobacter</taxon>
        <taxon>Enterobacter cloacae complex</taxon>
    </lineage>
</organism>
<dbReference type="EMBL" id="UFYI01000007">
    <property type="protein sequence ID" value="STD26620.1"/>
    <property type="molecule type" value="Genomic_DNA"/>
</dbReference>
<gene>
    <name evidence="2" type="ORF">NCTC12123_05682</name>
</gene>
<proteinExistence type="predicted"/>